<feature type="compositionally biased region" description="Polar residues" evidence="1">
    <location>
        <begin position="19"/>
        <end position="29"/>
    </location>
</feature>
<dbReference type="GO" id="GO:0031146">
    <property type="term" value="P:SCF-dependent proteasomal ubiquitin-dependent protein catabolic process"/>
    <property type="evidence" value="ECO:0007669"/>
    <property type="project" value="TreeGrafter"/>
</dbReference>
<reference evidence="3 4" key="1">
    <citation type="submission" date="2020-12" db="EMBL/GenBank/DDBJ databases">
        <title>Concerted genomic and epigenomic changes stabilize Arabidopsis allopolyploids.</title>
        <authorList>
            <person name="Chen Z."/>
        </authorList>
    </citation>
    <scope>NUCLEOTIDE SEQUENCE [LARGE SCALE GENOMIC DNA]</scope>
    <source>
        <strain evidence="3">As9502</strain>
        <tissue evidence="3">Leaf</tissue>
    </source>
</reference>
<feature type="compositionally biased region" description="Low complexity" evidence="1">
    <location>
        <begin position="636"/>
        <end position="654"/>
    </location>
</feature>
<dbReference type="PANTHER" id="PTHR16134:SF36">
    <property type="entry name" value="TRANSPORT INHIBITOR RESPONSE 1-LIKE PROTEIN"/>
    <property type="match status" value="1"/>
</dbReference>
<proteinExistence type="predicted"/>
<evidence type="ECO:0000313" key="3">
    <source>
        <dbReference type="EMBL" id="KAG7537322.1"/>
    </source>
</evidence>
<keyword evidence="4" id="KW-1185">Reference proteome</keyword>
<comment type="caution">
    <text evidence="3">The sequence shown here is derived from an EMBL/GenBank/DDBJ whole genome shotgun (WGS) entry which is preliminary data.</text>
</comment>
<protein>
    <recommendedName>
        <fullName evidence="2">Transport inhibitor response 1 domain-containing protein</fullName>
    </recommendedName>
</protein>
<dbReference type="Pfam" id="PF18791">
    <property type="entry name" value="Transp_inhibit"/>
    <property type="match status" value="1"/>
</dbReference>
<feature type="region of interest" description="Disordered" evidence="1">
    <location>
        <begin position="390"/>
        <end position="415"/>
    </location>
</feature>
<dbReference type="AlphaFoldDB" id="A0A8T1XX09"/>
<evidence type="ECO:0000259" key="2">
    <source>
        <dbReference type="Pfam" id="PF18791"/>
    </source>
</evidence>
<feature type="region of interest" description="Disordered" evidence="1">
    <location>
        <begin position="594"/>
        <end position="657"/>
    </location>
</feature>
<dbReference type="PANTHER" id="PTHR16134">
    <property type="entry name" value="F-BOX/TPR REPEAT PROTEIN POF3"/>
    <property type="match status" value="1"/>
</dbReference>
<dbReference type="OrthoDB" id="1747156at2759"/>
<feature type="compositionally biased region" description="Polar residues" evidence="1">
    <location>
        <begin position="397"/>
        <end position="408"/>
    </location>
</feature>
<dbReference type="EMBL" id="JAEFBJ010000013">
    <property type="protein sequence ID" value="KAG7537322.1"/>
    <property type="molecule type" value="Genomic_DNA"/>
</dbReference>
<accession>A0A8T1XX09</accession>
<organism evidence="3 4">
    <name type="scientific">Arabidopsis suecica</name>
    <name type="common">Swedish thale-cress</name>
    <name type="synonym">Cardaminopsis suecica</name>
    <dbReference type="NCBI Taxonomy" id="45249"/>
    <lineage>
        <taxon>Eukaryota</taxon>
        <taxon>Viridiplantae</taxon>
        <taxon>Streptophyta</taxon>
        <taxon>Embryophyta</taxon>
        <taxon>Tracheophyta</taxon>
        <taxon>Spermatophyta</taxon>
        <taxon>Magnoliopsida</taxon>
        <taxon>eudicotyledons</taxon>
        <taxon>Gunneridae</taxon>
        <taxon>Pentapetalae</taxon>
        <taxon>rosids</taxon>
        <taxon>malvids</taxon>
        <taxon>Brassicales</taxon>
        <taxon>Brassicaceae</taxon>
        <taxon>Camelineae</taxon>
        <taxon>Arabidopsis</taxon>
    </lineage>
</organism>
<dbReference type="GO" id="GO:0019005">
    <property type="term" value="C:SCF ubiquitin ligase complex"/>
    <property type="evidence" value="ECO:0007669"/>
    <property type="project" value="TreeGrafter"/>
</dbReference>
<sequence>MSEDDDDQQSPPLDLPSTAIASSSTPNKSRNCISSSVTLKSQTFPNRVLENWRVEALTRYEVFIGNCYALSPTRLTQRFKRVRSLVLKGKPRFADFNLMPPDWGANFAPWVSTIAKAYPWLEKVDLKRMFVTDDDLVLLADSFLGFKELILLKMLDLIDSEVTDDDVDWISCFPEDVTCLESLAFDCVEAPINFKALEGLIGRSPFLKKLRLNRFVSLVELHRLLQGVPQLTSLGTSSFSHDKEPQSEQEPNYAAAFRASKSVVCLSGFRELMPEYLSAIFPRRARPAQRGARVERELERKLKELSVARGARCTQGSSNSSGRAQNSSGGVRLPKQLQHPKMRVETRGGVNPQPRTKFIHIVASLEQVLDLKRMGFEDIVGRLLEYEERVGKETQSEDQGPQTLSEEATGSFKKETEAVITRRRYNRGSYNYVGYGGVTGDHYQKKDLSKVMRQGWSSSSCLEISKSTCLQAEGLAEGRAEGLLELIHGEDAGEGHEEDDVMEDITQDNHEDEVGEVVQGVPQLTRSGRQVNQPQYLEDYVMKSETVSGLFQQAYVENARIKLDSRDAITKPGFREYQTKLGYDIWIGTKSGSNDARIKSDSRDARTKSGSREYQAKEKLGSSINKSLMKNKKGSSAESSCISEETSTSSAGSSCRERELERKLKELSVARGARCTQGSSNSSGYANISPDIFKPIILNCHKLQVFWALDSICDEGLQVVAANCKELRELRMFPFDPREDSEGPVPQLGLQAISKGCRKLESILYFCQCMTNAAVIAMSENCPELTVFRLCIMGRHRLDHVTWKPMDEGFSAIVKNCKKLTRLAVSGLLTDQAFWYMGEYGKLVRTLSIAFAGDNDMALRHVLEGCPKLQKLEIRDSPFGDVALRSGMHRYNMRYVWISECSLSKGCCKDIARAMPNLVVEVIGSDDDDDNRDYVETLYMYRSLDGPRNDVPKFVTVL</sequence>
<feature type="compositionally biased region" description="Low complexity" evidence="1">
    <location>
        <begin position="315"/>
        <end position="330"/>
    </location>
</feature>
<gene>
    <name evidence="3" type="ORF">ISN44_As13g012230</name>
</gene>
<dbReference type="Proteomes" id="UP000694251">
    <property type="component" value="Chromosome 13"/>
</dbReference>
<dbReference type="InterPro" id="IPR041101">
    <property type="entry name" value="Transp_inhibit"/>
</dbReference>
<feature type="domain" description="Transport inhibitor response 1" evidence="2">
    <location>
        <begin position="80"/>
        <end position="126"/>
    </location>
</feature>
<name>A0A8T1XX09_ARASU</name>
<feature type="region of interest" description="Disordered" evidence="1">
    <location>
        <begin position="309"/>
        <end position="351"/>
    </location>
</feature>
<evidence type="ECO:0000313" key="4">
    <source>
        <dbReference type="Proteomes" id="UP000694251"/>
    </source>
</evidence>
<feature type="region of interest" description="Disordered" evidence="1">
    <location>
        <begin position="1"/>
        <end position="29"/>
    </location>
</feature>
<feature type="compositionally biased region" description="Basic and acidic residues" evidence="1">
    <location>
        <begin position="596"/>
        <end position="620"/>
    </location>
</feature>
<evidence type="ECO:0000256" key="1">
    <source>
        <dbReference type="SAM" id="MobiDB-lite"/>
    </source>
</evidence>